<gene>
    <name evidence="2" type="ORF">PIB30_035312</name>
</gene>
<sequence>MDSSQSALLERTHKGAGVAVESAIQPTDQLLNELFRNLLSPDPNALDFDWHWSLRSNKDLTLCKQGRTNSITSLTRSSPSDPMGTRS</sequence>
<comment type="caution">
    <text evidence="2">The sequence shown here is derived from an EMBL/GenBank/DDBJ whole genome shotgun (WGS) entry which is preliminary data.</text>
</comment>
<feature type="region of interest" description="Disordered" evidence="1">
    <location>
        <begin position="66"/>
        <end position="87"/>
    </location>
</feature>
<accession>A0ABU6QCH4</accession>
<protein>
    <submittedName>
        <fullName evidence="2">Uncharacterized protein</fullName>
    </submittedName>
</protein>
<proteinExistence type="predicted"/>
<reference evidence="2 3" key="1">
    <citation type="journal article" date="2023" name="Plants (Basel)">
        <title>Bridging the Gap: Combining Genomics and Transcriptomics Approaches to Understand Stylosanthes scabra, an Orphan Legume from the Brazilian Caatinga.</title>
        <authorList>
            <person name="Ferreira-Neto J.R.C."/>
            <person name="da Silva M.D."/>
            <person name="Binneck E."/>
            <person name="de Melo N.F."/>
            <person name="da Silva R.H."/>
            <person name="de Melo A.L.T.M."/>
            <person name="Pandolfi V."/>
            <person name="Bustamante F.O."/>
            <person name="Brasileiro-Vidal A.C."/>
            <person name="Benko-Iseppon A.M."/>
        </authorList>
    </citation>
    <scope>NUCLEOTIDE SEQUENCE [LARGE SCALE GENOMIC DNA]</scope>
    <source>
        <tissue evidence="2">Leaves</tissue>
    </source>
</reference>
<dbReference type="EMBL" id="JASCZI010000168">
    <property type="protein sequence ID" value="MED6109615.1"/>
    <property type="molecule type" value="Genomic_DNA"/>
</dbReference>
<name>A0ABU6QCH4_9FABA</name>
<evidence type="ECO:0000313" key="3">
    <source>
        <dbReference type="Proteomes" id="UP001341840"/>
    </source>
</evidence>
<evidence type="ECO:0000256" key="1">
    <source>
        <dbReference type="SAM" id="MobiDB-lite"/>
    </source>
</evidence>
<dbReference type="Proteomes" id="UP001341840">
    <property type="component" value="Unassembled WGS sequence"/>
</dbReference>
<keyword evidence="3" id="KW-1185">Reference proteome</keyword>
<organism evidence="2 3">
    <name type="scientific">Stylosanthes scabra</name>
    <dbReference type="NCBI Taxonomy" id="79078"/>
    <lineage>
        <taxon>Eukaryota</taxon>
        <taxon>Viridiplantae</taxon>
        <taxon>Streptophyta</taxon>
        <taxon>Embryophyta</taxon>
        <taxon>Tracheophyta</taxon>
        <taxon>Spermatophyta</taxon>
        <taxon>Magnoliopsida</taxon>
        <taxon>eudicotyledons</taxon>
        <taxon>Gunneridae</taxon>
        <taxon>Pentapetalae</taxon>
        <taxon>rosids</taxon>
        <taxon>fabids</taxon>
        <taxon>Fabales</taxon>
        <taxon>Fabaceae</taxon>
        <taxon>Papilionoideae</taxon>
        <taxon>50 kb inversion clade</taxon>
        <taxon>dalbergioids sensu lato</taxon>
        <taxon>Dalbergieae</taxon>
        <taxon>Pterocarpus clade</taxon>
        <taxon>Stylosanthes</taxon>
    </lineage>
</organism>
<evidence type="ECO:0000313" key="2">
    <source>
        <dbReference type="EMBL" id="MED6109615.1"/>
    </source>
</evidence>